<evidence type="ECO:0000313" key="4">
    <source>
        <dbReference type="Proteomes" id="UP000005239"/>
    </source>
</evidence>
<keyword evidence="2" id="KW-0472">Membrane</keyword>
<evidence type="ECO:0000256" key="2">
    <source>
        <dbReference type="SAM" id="Phobius"/>
    </source>
</evidence>
<dbReference type="AlphaFoldDB" id="A0A2A6CFK4"/>
<feature type="transmembrane region" description="Helical" evidence="2">
    <location>
        <begin position="52"/>
        <end position="74"/>
    </location>
</feature>
<feature type="compositionally biased region" description="Polar residues" evidence="1">
    <location>
        <begin position="257"/>
        <end position="268"/>
    </location>
</feature>
<reference evidence="3" key="2">
    <citation type="submission" date="2022-06" db="UniProtKB">
        <authorList>
            <consortium name="EnsemblMetazoa"/>
        </authorList>
    </citation>
    <scope>IDENTIFICATION</scope>
    <source>
        <strain evidence="3">PS312</strain>
    </source>
</reference>
<keyword evidence="2" id="KW-0812">Transmembrane</keyword>
<feature type="compositionally biased region" description="Polar residues" evidence="1">
    <location>
        <begin position="157"/>
        <end position="181"/>
    </location>
</feature>
<organism evidence="3 4">
    <name type="scientific">Pristionchus pacificus</name>
    <name type="common">Parasitic nematode worm</name>
    <dbReference type="NCBI Taxonomy" id="54126"/>
    <lineage>
        <taxon>Eukaryota</taxon>
        <taxon>Metazoa</taxon>
        <taxon>Ecdysozoa</taxon>
        <taxon>Nematoda</taxon>
        <taxon>Chromadorea</taxon>
        <taxon>Rhabditida</taxon>
        <taxon>Rhabditina</taxon>
        <taxon>Diplogasteromorpha</taxon>
        <taxon>Diplogasteroidea</taxon>
        <taxon>Neodiplogasteridae</taxon>
        <taxon>Pristionchus</taxon>
    </lineage>
</organism>
<keyword evidence="2" id="KW-1133">Transmembrane helix</keyword>
<dbReference type="EnsemblMetazoa" id="PPA24938.1">
    <property type="protein sequence ID" value="PPA24938.1"/>
    <property type="gene ID" value="WBGene00114492"/>
</dbReference>
<proteinExistence type="predicted"/>
<feature type="compositionally biased region" description="Polar residues" evidence="1">
    <location>
        <begin position="284"/>
        <end position="293"/>
    </location>
</feature>
<sequence>MQSGGSCHHIIMLIIAFLLLLFDRNFLVHVIARRLSTIEGENVSHYRESLHITFTFIYLFCQLFYCLVIFYVFFSVMDYFRQRTLFTYRQRLAPTYDFITRIHSVRHSESRLRSTPDRLVIEQTLEKIEEESPSKEASPPPFPPPRSTPPSIPLAASMTQSFTAPPTAVSHSIRLSSQRRYSCQRDPSTESHSSGGMLSSAIHKIAAERQLSVPLGWAGAGPAPRTRARTLNDEYPTQPGTRRGSSDGLVERRDSQGRSQSVFTQPMSVSLIPPRAKSHDDRQQYGTHRQTGI</sequence>
<feature type="compositionally biased region" description="Pro residues" evidence="1">
    <location>
        <begin position="138"/>
        <end position="152"/>
    </location>
</feature>
<gene>
    <name evidence="3" type="primary">WBGene00114492</name>
</gene>
<feature type="region of interest" description="Disordered" evidence="1">
    <location>
        <begin position="215"/>
        <end position="293"/>
    </location>
</feature>
<feature type="transmembrane region" description="Helical" evidence="2">
    <location>
        <begin position="12"/>
        <end position="32"/>
    </location>
</feature>
<protein>
    <submittedName>
        <fullName evidence="3">Uncharacterized protein</fullName>
    </submittedName>
</protein>
<accession>A0A2A6CFK4</accession>
<accession>A0A8R1YPL4</accession>
<keyword evidence="4" id="KW-1185">Reference proteome</keyword>
<feature type="region of interest" description="Disordered" evidence="1">
    <location>
        <begin position="126"/>
        <end position="197"/>
    </location>
</feature>
<dbReference type="Proteomes" id="UP000005239">
    <property type="component" value="Unassembled WGS sequence"/>
</dbReference>
<evidence type="ECO:0000256" key="1">
    <source>
        <dbReference type="SAM" id="MobiDB-lite"/>
    </source>
</evidence>
<evidence type="ECO:0000313" key="3">
    <source>
        <dbReference type="EnsemblMetazoa" id="PPA24938.1"/>
    </source>
</evidence>
<name>A0A2A6CFK4_PRIPA</name>
<reference evidence="4" key="1">
    <citation type="journal article" date="2008" name="Nat. Genet.">
        <title>The Pristionchus pacificus genome provides a unique perspective on nematode lifestyle and parasitism.</title>
        <authorList>
            <person name="Dieterich C."/>
            <person name="Clifton S.W."/>
            <person name="Schuster L.N."/>
            <person name="Chinwalla A."/>
            <person name="Delehaunty K."/>
            <person name="Dinkelacker I."/>
            <person name="Fulton L."/>
            <person name="Fulton R."/>
            <person name="Godfrey J."/>
            <person name="Minx P."/>
            <person name="Mitreva M."/>
            <person name="Roeseler W."/>
            <person name="Tian H."/>
            <person name="Witte H."/>
            <person name="Yang S.P."/>
            <person name="Wilson R.K."/>
            <person name="Sommer R.J."/>
        </authorList>
    </citation>
    <scope>NUCLEOTIDE SEQUENCE [LARGE SCALE GENOMIC DNA]</scope>
    <source>
        <strain evidence="4">PS312</strain>
    </source>
</reference>